<dbReference type="GO" id="GO:0005737">
    <property type="term" value="C:cytoplasm"/>
    <property type="evidence" value="ECO:0007669"/>
    <property type="project" value="TreeGrafter"/>
</dbReference>
<feature type="region of interest" description="Disordered" evidence="2">
    <location>
        <begin position="161"/>
        <end position="202"/>
    </location>
</feature>
<gene>
    <name evidence="4" type="primary">dnaJ</name>
    <name evidence="4" type="ORF">SPIL2461_LOCUS21080</name>
</gene>
<feature type="domain" description="J" evidence="3">
    <location>
        <begin position="61"/>
        <end position="124"/>
    </location>
</feature>
<dbReference type="OrthoDB" id="419694at2759"/>
<evidence type="ECO:0000256" key="1">
    <source>
        <dbReference type="ARBA" id="ARBA00023186"/>
    </source>
</evidence>
<protein>
    <submittedName>
        <fullName evidence="4">DnaJ protein</fullName>
    </submittedName>
</protein>
<dbReference type="CDD" id="cd06257">
    <property type="entry name" value="DnaJ"/>
    <property type="match status" value="1"/>
</dbReference>
<organism evidence="4 5">
    <name type="scientific">Symbiodinium pilosum</name>
    <name type="common">Dinoflagellate</name>
    <dbReference type="NCBI Taxonomy" id="2952"/>
    <lineage>
        <taxon>Eukaryota</taxon>
        <taxon>Sar</taxon>
        <taxon>Alveolata</taxon>
        <taxon>Dinophyceae</taxon>
        <taxon>Suessiales</taxon>
        <taxon>Symbiodiniaceae</taxon>
        <taxon>Symbiodinium</taxon>
    </lineage>
</organism>
<proteinExistence type="predicted"/>
<name>A0A812XFR9_SYMPI</name>
<dbReference type="EMBL" id="CAJNIZ010045895">
    <property type="protein sequence ID" value="CAE7733468.1"/>
    <property type="molecule type" value="Genomic_DNA"/>
</dbReference>
<keyword evidence="5" id="KW-1185">Reference proteome</keyword>
<evidence type="ECO:0000313" key="5">
    <source>
        <dbReference type="Proteomes" id="UP000649617"/>
    </source>
</evidence>
<dbReference type="PANTHER" id="PTHR43096:SF52">
    <property type="entry name" value="DNAJ HOMOLOG 1, MITOCHONDRIAL-RELATED"/>
    <property type="match status" value="1"/>
</dbReference>
<dbReference type="InterPro" id="IPR036869">
    <property type="entry name" value="J_dom_sf"/>
</dbReference>
<evidence type="ECO:0000259" key="3">
    <source>
        <dbReference type="PROSITE" id="PS50076"/>
    </source>
</evidence>
<evidence type="ECO:0000313" key="4">
    <source>
        <dbReference type="EMBL" id="CAE7733468.1"/>
    </source>
</evidence>
<feature type="compositionally biased region" description="Basic and acidic residues" evidence="2">
    <location>
        <begin position="177"/>
        <end position="202"/>
    </location>
</feature>
<evidence type="ECO:0000256" key="2">
    <source>
        <dbReference type="SAM" id="MobiDB-lite"/>
    </source>
</evidence>
<accession>A0A812XFR9</accession>
<dbReference type="GO" id="GO:0051082">
    <property type="term" value="F:unfolded protein binding"/>
    <property type="evidence" value="ECO:0007669"/>
    <property type="project" value="TreeGrafter"/>
</dbReference>
<dbReference type="SMART" id="SM00271">
    <property type="entry name" value="DnaJ"/>
    <property type="match status" value="1"/>
</dbReference>
<dbReference type="PANTHER" id="PTHR43096">
    <property type="entry name" value="DNAJ HOMOLOG 1, MITOCHONDRIAL-RELATED"/>
    <property type="match status" value="1"/>
</dbReference>
<dbReference type="AlphaFoldDB" id="A0A812XFR9"/>
<dbReference type="SUPFAM" id="SSF46565">
    <property type="entry name" value="Chaperone J-domain"/>
    <property type="match status" value="1"/>
</dbReference>
<dbReference type="Proteomes" id="UP000649617">
    <property type="component" value="Unassembled WGS sequence"/>
</dbReference>
<dbReference type="Pfam" id="PF00226">
    <property type="entry name" value="DnaJ"/>
    <property type="match status" value="1"/>
</dbReference>
<sequence>MRCKIPLDGPWHDGWTWHHIVATAIASFLALWCWPSSQFISGQRATHTRATMVARRAVSQNPFDVLGLSRGATYDEIRSAFRSLARTYHPDVPGTGDEDRFRSIREALEELGTPQGRARWSSATSHRTSSNGFSYSSTYASSYSSYSSGYSSGYGGGYGNDHGSDYDSRRQSQSWEQEVRSRRARKEEQRTRQQQKRERDAQKQDVFFERELQKAVAAAKYRQARRRKEWQMGVKETLKTLRRQQEEDLRSCWDTVAAMKQRRHDEAKAWKDRLDAERAVTATQREKDGKIWVEKFATVQEESSSRREELGRRHTKRLRDFREELQEKAEDPEALTASKLQEEIDNILCEQDERNTLCFATSYKSMMKSLRRSIGSEPKIWKDSFRSTLIQLGKGGQAANKKWVRKFQDTMREMGEAEQDEVADWVQDFKKLQRPSAQEPRFKKLAKAARELSTSSRKTSKGVLDVIERCRKAEVKRLKWQAWNRKQWIRKFRQAEDKAYQMEQEEQLRLTEEFWQAVKESQIPAAGS</sequence>
<reference evidence="4" key="1">
    <citation type="submission" date="2021-02" db="EMBL/GenBank/DDBJ databases">
        <authorList>
            <person name="Dougan E. K."/>
            <person name="Rhodes N."/>
            <person name="Thang M."/>
            <person name="Chan C."/>
        </authorList>
    </citation>
    <scope>NUCLEOTIDE SEQUENCE</scope>
</reference>
<comment type="caution">
    <text evidence="4">The sequence shown here is derived from an EMBL/GenBank/DDBJ whole genome shotgun (WGS) entry which is preliminary data.</text>
</comment>
<dbReference type="PROSITE" id="PS50076">
    <property type="entry name" value="DNAJ_2"/>
    <property type="match status" value="1"/>
</dbReference>
<dbReference type="InterPro" id="IPR001623">
    <property type="entry name" value="DnaJ_domain"/>
</dbReference>
<dbReference type="Gene3D" id="1.10.287.110">
    <property type="entry name" value="DnaJ domain"/>
    <property type="match status" value="1"/>
</dbReference>
<feature type="region of interest" description="Disordered" evidence="2">
    <location>
        <begin position="112"/>
        <end position="134"/>
    </location>
</feature>
<dbReference type="PRINTS" id="PR00625">
    <property type="entry name" value="JDOMAIN"/>
</dbReference>
<dbReference type="GO" id="GO:0042026">
    <property type="term" value="P:protein refolding"/>
    <property type="evidence" value="ECO:0007669"/>
    <property type="project" value="TreeGrafter"/>
</dbReference>
<keyword evidence="1" id="KW-0143">Chaperone</keyword>